<protein>
    <submittedName>
        <fullName evidence="1">Uncharacterized protein</fullName>
    </submittedName>
</protein>
<organism evidence="1 2">
    <name type="scientific">Dreissena polymorpha</name>
    <name type="common">Zebra mussel</name>
    <name type="synonym">Mytilus polymorpha</name>
    <dbReference type="NCBI Taxonomy" id="45954"/>
    <lineage>
        <taxon>Eukaryota</taxon>
        <taxon>Metazoa</taxon>
        <taxon>Spiralia</taxon>
        <taxon>Lophotrochozoa</taxon>
        <taxon>Mollusca</taxon>
        <taxon>Bivalvia</taxon>
        <taxon>Autobranchia</taxon>
        <taxon>Heteroconchia</taxon>
        <taxon>Euheterodonta</taxon>
        <taxon>Imparidentia</taxon>
        <taxon>Neoheterodontei</taxon>
        <taxon>Myida</taxon>
        <taxon>Dreissenoidea</taxon>
        <taxon>Dreissenidae</taxon>
        <taxon>Dreissena</taxon>
    </lineage>
</organism>
<name>A0A9D4N370_DREPO</name>
<reference evidence="1" key="1">
    <citation type="journal article" date="2019" name="bioRxiv">
        <title>The Genome of the Zebra Mussel, Dreissena polymorpha: A Resource for Invasive Species Research.</title>
        <authorList>
            <person name="McCartney M.A."/>
            <person name="Auch B."/>
            <person name="Kono T."/>
            <person name="Mallez S."/>
            <person name="Zhang Y."/>
            <person name="Obille A."/>
            <person name="Becker A."/>
            <person name="Abrahante J.E."/>
            <person name="Garbe J."/>
            <person name="Badalamenti J.P."/>
            <person name="Herman A."/>
            <person name="Mangelson H."/>
            <person name="Liachko I."/>
            <person name="Sullivan S."/>
            <person name="Sone E.D."/>
            <person name="Koren S."/>
            <person name="Silverstein K.A.T."/>
            <person name="Beckman K.B."/>
            <person name="Gohl D.M."/>
        </authorList>
    </citation>
    <scope>NUCLEOTIDE SEQUENCE</scope>
    <source>
        <strain evidence="1">Duluth1</strain>
        <tissue evidence="1">Whole animal</tissue>
    </source>
</reference>
<dbReference type="Proteomes" id="UP000828390">
    <property type="component" value="Unassembled WGS sequence"/>
</dbReference>
<dbReference type="EMBL" id="JAIWYP010000001">
    <property type="protein sequence ID" value="KAH3887048.1"/>
    <property type="molecule type" value="Genomic_DNA"/>
</dbReference>
<gene>
    <name evidence="1" type="ORF">DPMN_011061</name>
</gene>
<evidence type="ECO:0000313" key="2">
    <source>
        <dbReference type="Proteomes" id="UP000828390"/>
    </source>
</evidence>
<sequence length="85" mass="10118">MLEQHRLRSLGQRSRLLDTVKWFPDDNTRKLTPRIMKLHRYIDHDSQMTPIDLQVTRSKVKVSVPKNRAHLNILLCTYPDPDKKI</sequence>
<comment type="caution">
    <text evidence="1">The sequence shown here is derived from an EMBL/GenBank/DDBJ whole genome shotgun (WGS) entry which is preliminary data.</text>
</comment>
<reference evidence="1" key="2">
    <citation type="submission" date="2020-11" db="EMBL/GenBank/DDBJ databases">
        <authorList>
            <person name="McCartney M.A."/>
            <person name="Auch B."/>
            <person name="Kono T."/>
            <person name="Mallez S."/>
            <person name="Becker A."/>
            <person name="Gohl D.M."/>
            <person name="Silverstein K.A.T."/>
            <person name="Koren S."/>
            <person name="Bechman K.B."/>
            <person name="Herman A."/>
            <person name="Abrahante J.E."/>
            <person name="Garbe J."/>
        </authorList>
    </citation>
    <scope>NUCLEOTIDE SEQUENCE</scope>
    <source>
        <strain evidence="1">Duluth1</strain>
        <tissue evidence="1">Whole animal</tissue>
    </source>
</reference>
<proteinExistence type="predicted"/>
<accession>A0A9D4N370</accession>
<dbReference type="AlphaFoldDB" id="A0A9D4N370"/>
<keyword evidence="2" id="KW-1185">Reference proteome</keyword>
<evidence type="ECO:0000313" key="1">
    <source>
        <dbReference type="EMBL" id="KAH3887048.1"/>
    </source>
</evidence>